<comment type="caution">
    <text evidence="2">The sequence shown here is derived from an EMBL/GenBank/DDBJ whole genome shotgun (WGS) entry which is preliminary data.</text>
</comment>
<reference evidence="2 3" key="1">
    <citation type="journal article" date="2024" name="G3 (Bethesda)">
        <title>Genome assembly of Hibiscus sabdariffa L. provides insights into metabolisms of medicinal natural products.</title>
        <authorList>
            <person name="Kim T."/>
        </authorList>
    </citation>
    <scope>NUCLEOTIDE SEQUENCE [LARGE SCALE GENOMIC DNA]</scope>
    <source>
        <strain evidence="2">TK-2024</strain>
        <tissue evidence="2">Old leaves</tissue>
    </source>
</reference>
<organism evidence="2 3">
    <name type="scientific">Hibiscus sabdariffa</name>
    <name type="common">roselle</name>
    <dbReference type="NCBI Taxonomy" id="183260"/>
    <lineage>
        <taxon>Eukaryota</taxon>
        <taxon>Viridiplantae</taxon>
        <taxon>Streptophyta</taxon>
        <taxon>Embryophyta</taxon>
        <taxon>Tracheophyta</taxon>
        <taxon>Spermatophyta</taxon>
        <taxon>Magnoliopsida</taxon>
        <taxon>eudicotyledons</taxon>
        <taxon>Gunneridae</taxon>
        <taxon>Pentapetalae</taxon>
        <taxon>rosids</taxon>
        <taxon>malvids</taxon>
        <taxon>Malvales</taxon>
        <taxon>Malvaceae</taxon>
        <taxon>Malvoideae</taxon>
        <taxon>Hibiscus</taxon>
    </lineage>
</organism>
<evidence type="ECO:0000313" key="3">
    <source>
        <dbReference type="Proteomes" id="UP001472677"/>
    </source>
</evidence>
<feature type="region of interest" description="Disordered" evidence="1">
    <location>
        <begin position="27"/>
        <end position="49"/>
    </location>
</feature>
<proteinExistence type="predicted"/>
<protein>
    <submittedName>
        <fullName evidence="2">Uncharacterized protein</fullName>
    </submittedName>
</protein>
<dbReference type="Proteomes" id="UP001472677">
    <property type="component" value="Unassembled WGS sequence"/>
</dbReference>
<evidence type="ECO:0000313" key="2">
    <source>
        <dbReference type="EMBL" id="KAK8520551.1"/>
    </source>
</evidence>
<accession>A0ABR2CMD3</accession>
<evidence type="ECO:0000256" key="1">
    <source>
        <dbReference type="SAM" id="MobiDB-lite"/>
    </source>
</evidence>
<sequence length="180" mass="20761">MDWLVAKPLKQWVKRWNERQIMDNKTNIDLTKGESESKASSTTNPQPTLYPDFPETAPNISENPHVDPELFALLPYFYSLESEYDDMLKTYFPDLYFGDPVGVASESKKKLPTEKLPVDGKKKFPAHVKMDYQTPEEFLSALLKHFNIPELPNSLKTPPANLKYEDIPPIPFHVPLRLEL</sequence>
<gene>
    <name evidence="2" type="ORF">V6N12_004486</name>
</gene>
<name>A0ABR2CMD3_9ROSI</name>
<feature type="compositionally biased region" description="Polar residues" evidence="1">
    <location>
        <begin position="38"/>
        <end position="47"/>
    </location>
</feature>
<keyword evidence="3" id="KW-1185">Reference proteome</keyword>
<dbReference type="EMBL" id="JBBPBM010000049">
    <property type="protein sequence ID" value="KAK8520551.1"/>
    <property type="molecule type" value="Genomic_DNA"/>
</dbReference>